<dbReference type="PROSITE" id="PS50932">
    <property type="entry name" value="HTH_LACI_2"/>
    <property type="match status" value="1"/>
</dbReference>
<evidence type="ECO:0000256" key="3">
    <source>
        <dbReference type="ARBA" id="ARBA00023163"/>
    </source>
</evidence>
<dbReference type="SMART" id="SM00354">
    <property type="entry name" value="HTH_LACI"/>
    <property type="match status" value="1"/>
</dbReference>
<organism evidence="5 6">
    <name type="scientific">Ferrithrix thermotolerans DSM 19514</name>
    <dbReference type="NCBI Taxonomy" id="1121881"/>
    <lineage>
        <taxon>Bacteria</taxon>
        <taxon>Bacillati</taxon>
        <taxon>Actinomycetota</taxon>
        <taxon>Acidimicrobiia</taxon>
        <taxon>Acidimicrobiales</taxon>
        <taxon>Acidimicrobiaceae</taxon>
        <taxon>Ferrithrix</taxon>
    </lineage>
</organism>
<dbReference type="AlphaFoldDB" id="A0A1M4WS89"/>
<keyword evidence="2" id="KW-0238">DNA-binding</keyword>
<protein>
    <submittedName>
        <fullName evidence="5">Regulatory protein, lacI family</fullName>
    </submittedName>
</protein>
<dbReference type="GO" id="GO:0003700">
    <property type="term" value="F:DNA-binding transcription factor activity"/>
    <property type="evidence" value="ECO:0007669"/>
    <property type="project" value="TreeGrafter"/>
</dbReference>
<dbReference type="Gene3D" id="3.40.50.2300">
    <property type="match status" value="1"/>
</dbReference>
<dbReference type="InterPro" id="IPR028082">
    <property type="entry name" value="Peripla_BP_I"/>
</dbReference>
<accession>A0A1M4WS89</accession>
<dbReference type="Proteomes" id="UP000184295">
    <property type="component" value="Unassembled WGS sequence"/>
</dbReference>
<dbReference type="SUPFAM" id="SSF53822">
    <property type="entry name" value="Periplasmic binding protein-like I"/>
    <property type="match status" value="1"/>
</dbReference>
<dbReference type="Pfam" id="PF00356">
    <property type="entry name" value="LacI"/>
    <property type="match status" value="1"/>
</dbReference>
<dbReference type="PANTHER" id="PTHR30146">
    <property type="entry name" value="LACI-RELATED TRANSCRIPTIONAL REPRESSOR"/>
    <property type="match status" value="1"/>
</dbReference>
<evidence type="ECO:0000313" key="5">
    <source>
        <dbReference type="EMBL" id="SHE84027.1"/>
    </source>
</evidence>
<feature type="domain" description="HTH lacI-type" evidence="4">
    <location>
        <begin position="1"/>
        <end position="53"/>
    </location>
</feature>
<dbReference type="CDD" id="cd01392">
    <property type="entry name" value="HTH_LacI"/>
    <property type="match status" value="1"/>
</dbReference>
<sequence length="91" mass="9889">MKEVAKRANISLGTVSNVLNDPSRVSKSTRERVMKAIEETGFVRDTAARQLRGAALRAVGIVVLDSTNPFFTEIIRGAEDALREAGYVLIA</sequence>
<proteinExistence type="predicted"/>
<dbReference type="GO" id="GO:0000976">
    <property type="term" value="F:transcription cis-regulatory region binding"/>
    <property type="evidence" value="ECO:0007669"/>
    <property type="project" value="TreeGrafter"/>
</dbReference>
<dbReference type="InterPro" id="IPR010982">
    <property type="entry name" value="Lambda_DNA-bd_dom_sf"/>
</dbReference>
<keyword evidence="6" id="KW-1185">Reference proteome</keyword>
<dbReference type="InterPro" id="IPR000843">
    <property type="entry name" value="HTH_LacI"/>
</dbReference>
<keyword evidence="1" id="KW-0805">Transcription regulation</keyword>
<evidence type="ECO:0000256" key="2">
    <source>
        <dbReference type="ARBA" id="ARBA00023125"/>
    </source>
</evidence>
<evidence type="ECO:0000313" key="6">
    <source>
        <dbReference type="Proteomes" id="UP000184295"/>
    </source>
</evidence>
<evidence type="ECO:0000256" key="1">
    <source>
        <dbReference type="ARBA" id="ARBA00023015"/>
    </source>
</evidence>
<dbReference type="PANTHER" id="PTHR30146:SF109">
    <property type="entry name" value="HTH-TYPE TRANSCRIPTIONAL REGULATOR GALS"/>
    <property type="match status" value="1"/>
</dbReference>
<dbReference type="Gene3D" id="1.10.260.40">
    <property type="entry name" value="lambda repressor-like DNA-binding domains"/>
    <property type="match status" value="1"/>
</dbReference>
<gene>
    <name evidence="5" type="ORF">SAMN02745225_01771</name>
</gene>
<keyword evidence="3" id="KW-0804">Transcription</keyword>
<evidence type="ECO:0000259" key="4">
    <source>
        <dbReference type="PROSITE" id="PS50932"/>
    </source>
</evidence>
<dbReference type="STRING" id="1121881.SAMN02745225_01771"/>
<reference evidence="6" key="1">
    <citation type="submission" date="2016-11" db="EMBL/GenBank/DDBJ databases">
        <authorList>
            <person name="Varghese N."/>
            <person name="Submissions S."/>
        </authorList>
    </citation>
    <scope>NUCLEOTIDE SEQUENCE [LARGE SCALE GENOMIC DNA]</scope>
    <source>
        <strain evidence="6">DSM 19514</strain>
    </source>
</reference>
<dbReference type="SUPFAM" id="SSF47413">
    <property type="entry name" value="lambda repressor-like DNA-binding domains"/>
    <property type="match status" value="1"/>
</dbReference>
<dbReference type="EMBL" id="FQUL01000028">
    <property type="protein sequence ID" value="SHE84027.1"/>
    <property type="molecule type" value="Genomic_DNA"/>
</dbReference>
<name>A0A1M4WS89_9ACTN</name>